<dbReference type="RefSeq" id="WP_036154830.1">
    <property type="nucleotide sequence ID" value="NZ_AVCX01000005.1"/>
</dbReference>
<accession>A0A0A3IHW5</accession>
<evidence type="ECO:0000313" key="3">
    <source>
        <dbReference type="Proteomes" id="UP000030437"/>
    </source>
</evidence>
<sequence length="84" mass="9898">MELYGRVENIKSREDLIKFINYFRKDLQSNGAEWKNVTLADYLEAMEAWVTDMDGYYVNNNEIPPKQPSWKIIADILIASSMYE</sequence>
<dbReference type="AlphaFoldDB" id="A0A0A3IHW5"/>
<name>A0A0A3IHW5_9BACI</name>
<dbReference type="STRING" id="1220589.CD32_11810"/>
<evidence type="ECO:0000259" key="1">
    <source>
        <dbReference type="Pfam" id="PF24693"/>
    </source>
</evidence>
<dbReference type="Pfam" id="PF24693">
    <property type="entry name" value="DUF7660"/>
    <property type="match status" value="1"/>
</dbReference>
<dbReference type="InterPro" id="IPR056077">
    <property type="entry name" value="DUF7660"/>
</dbReference>
<gene>
    <name evidence="2" type="ORF">CD32_11810</name>
</gene>
<feature type="domain" description="DUF7660" evidence="1">
    <location>
        <begin position="12"/>
        <end position="84"/>
    </location>
</feature>
<dbReference type="Proteomes" id="UP000030437">
    <property type="component" value="Unassembled WGS sequence"/>
</dbReference>
<organism evidence="2 3">
    <name type="scientific">Lysinibacillus odysseyi 34hs-1 = NBRC 100172</name>
    <dbReference type="NCBI Taxonomy" id="1220589"/>
    <lineage>
        <taxon>Bacteria</taxon>
        <taxon>Bacillati</taxon>
        <taxon>Bacillota</taxon>
        <taxon>Bacilli</taxon>
        <taxon>Bacillales</taxon>
        <taxon>Bacillaceae</taxon>
        <taxon>Lysinibacillus</taxon>
    </lineage>
</organism>
<proteinExistence type="predicted"/>
<reference evidence="2 3" key="1">
    <citation type="submission" date="2014-02" db="EMBL/GenBank/DDBJ databases">
        <title>Draft genome sequence of Lysinibacillus odysseyi NBRC 100172.</title>
        <authorList>
            <person name="Zhang F."/>
            <person name="Wang G."/>
            <person name="Zhang L."/>
        </authorList>
    </citation>
    <scope>NUCLEOTIDE SEQUENCE [LARGE SCALE GENOMIC DNA]</scope>
    <source>
        <strain evidence="2 3">NBRC 100172</strain>
    </source>
</reference>
<dbReference type="OrthoDB" id="1373771at2"/>
<comment type="caution">
    <text evidence="2">The sequence shown here is derived from an EMBL/GenBank/DDBJ whole genome shotgun (WGS) entry which is preliminary data.</text>
</comment>
<keyword evidence="3" id="KW-1185">Reference proteome</keyword>
<dbReference type="eggNOG" id="ENOG50339UH">
    <property type="taxonomic scope" value="Bacteria"/>
</dbReference>
<evidence type="ECO:0000313" key="2">
    <source>
        <dbReference type="EMBL" id="KGR84279.1"/>
    </source>
</evidence>
<dbReference type="EMBL" id="JPVP01000056">
    <property type="protein sequence ID" value="KGR84279.1"/>
    <property type="molecule type" value="Genomic_DNA"/>
</dbReference>
<protein>
    <recommendedName>
        <fullName evidence="1">DUF7660 domain-containing protein</fullName>
    </recommendedName>
</protein>